<dbReference type="RefSeq" id="WP_345205703.1">
    <property type="nucleotide sequence ID" value="NZ_BAABGM010000013.1"/>
</dbReference>
<dbReference type="PANTHER" id="PTHR11814">
    <property type="entry name" value="SULFATE TRANSPORTER"/>
    <property type="match status" value="1"/>
</dbReference>
<sequence>MHLARPGLPIGLRLLRHYTGRHLPADTLAGLLVAALAVPQSLGYAVVAGVPVQVGLYTLPPALLAYALFGSSRLLFVGPVSTVSVLSGSIVRALSGGDPQLAVQLTAVLAVTAGVVLVAVGLLRLGWVAQFLSEPIVTGFVAGLVVLIVVGEIPALAGISAPVGGIFERIAETVQGLNDFHALTLGIGVGALVVLFGGSRLAPKVPWSLLVLVAGIVLSTATDLAARGVHVVGSVPTGLPLPSIPLVDVGLWSGIVTGGLAIAAVGIAEGLAAVRTFAPPGGVAPDSDNQEFVGHGAANLASGIFGGMGVGGSLSKTAANARAGAYTQISGVAAAVIVLLFVAFAAGLLANLPRAVLSAIVIHAVWGLVSVSEFRRYATVRRNDFLAAVVAFLGVLVLGPLNGLLLAVAQSLLGLVYRSMQVQIDEMGRVAGEKAAWGSVGNDPSRRTYHGVAVLRPDGPLFWANASSVVTRIEATARGRNPLHSVVLDLEATNQMDTTTAERLDQLLTRLRADGIDLYLVRVFGNVRDVLTRSGFLDALGPEHVWHSIAAGVKAARAARSAQVDATLPLPTAGAAATTDTGLPDEPDLEEPEEGDGEHIASRRVDGDPR</sequence>
<keyword evidence="3 6" id="KW-1133">Transmembrane helix</keyword>
<feature type="transmembrane region" description="Helical" evidence="6">
    <location>
        <begin position="209"/>
        <end position="229"/>
    </location>
</feature>
<gene>
    <name evidence="8" type="primary">sulP_2</name>
    <name evidence="8" type="ORF">GCM10023168_21890</name>
</gene>
<dbReference type="Pfam" id="PF00916">
    <property type="entry name" value="Sulfate_transp"/>
    <property type="match status" value="1"/>
</dbReference>
<evidence type="ECO:0000256" key="4">
    <source>
        <dbReference type="ARBA" id="ARBA00023136"/>
    </source>
</evidence>
<dbReference type="InterPro" id="IPR001902">
    <property type="entry name" value="SLC26A/SulP_fam"/>
</dbReference>
<dbReference type="SUPFAM" id="SSF52091">
    <property type="entry name" value="SpoIIaa-like"/>
    <property type="match status" value="1"/>
</dbReference>
<name>A0ABP8KHL2_9MICO</name>
<evidence type="ECO:0000256" key="1">
    <source>
        <dbReference type="ARBA" id="ARBA00004141"/>
    </source>
</evidence>
<feature type="domain" description="STAS" evidence="7">
    <location>
        <begin position="442"/>
        <end position="556"/>
    </location>
</feature>
<comment type="subcellular location">
    <subcellularLocation>
        <location evidence="1">Membrane</location>
        <topology evidence="1">Multi-pass membrane protein</topology>
    </subcellularLocation>
</comment>
<feature type="transmembrane region" description="Helical" evidence="6">
    <location>
        <begin position="180"/>
        <end position="197"/>
    </location>
</feature>
<dbReference type="Proteomes" id="UP001500945">
    <property type="component" value="Unassembled WGS sequence"/>
</dbReference>
<dbReference type="Gene3D" id="3.30.750.24">
    <property type="entry name" value="STAS domain"/>
    <property type="match status" value="1"/>
</dbReference>
<feature type="region of interest" description="Disordered" evidence="5">
    <location>
        <begin position="570"/>
        <end position="610"/>
    </location>
</feature>
<evidence type="ECO:0000313" key="9">
    <source>
        <dbReference type="Proteomes" id="UP001500945"/>
    </source>
</evidence>
<reference evidence="9" key="1">
    <citation type="journal article" date="2019" name="Int. J. Syst. Evol. Microbiol.">
        <title>The Global Catalogue of Microorganisms (GCM) 10K type strain sequencing project: providing services to taxonomists for standard genome sequencing and annotation.</title>
        <authorList>
            <consortium name="The Broad Institute Genomics Platform"/>
            <consortium name="The Broad Institute Genome Sequencing Center for Infectious Disease"/>
            <person name="Wu L."/>
            <person name="Ma J."/>
        </authorList>
    </citation>
    <scope>NUCLEOTIDE SEQUENCE [LARGE SCALE GENOMIC DNA]</scope>
    <source>
        <strain evidence="9">JCM 17809</strain>
    </source>
</reference>
<dbReference type="InterPro" id="IPR036513">
    <property type="entry name" value="STAS_dom_sf"/>
</dbReference>
<dbReference type="CDD" id="cd07042">
    <property type="entry name" value="STAS_SulP_like_sulfate_transporter"/>
    <property type="match status" value="1"/>
</dbReference>
<feature type="compositionally biased region" description="Low complexity" evidence="5">
    <location>
        <begin position="570"/>
        <end position="582"/>
    </location>
</feature>
<organism evidence="8 9">
    <name type="scientific">Fodinibacter luteus</name>
    <dbReference type="NCBI Taxonomy" id="552064"/>
    <lineage>
        <taxon>Bacteria</taxon>
        <taxon>Bacillati</taxon>
        <taxon>Actinomycetota</taxon>
        <taxon>Actinomycetes</taxon>
        <taxon>Micrococcales</taxon>
        <taxon>Intrasporangiaceae</taxon>
        <taxon>Fodinibacter (ex Wang et al. 2009)</taxon>
    </lineage>
</organism>
<feature type="compositionally biased region" description="Acidic residues" evidence="5">
    <location>
        <begin position="583"/>
        <end position="596"/>
    </location>
</feature>
<dbReference type="InterPro" id="IPR002645">
    <property type="entry name" value="STAS_dom"/>
</dbReference>
<keyword evidence="4 6" id="KW-0472">Membrane</keyword>
<comment type="caution">
    <text evidence="8">The sequence shown here is derived from an EMBL/GenBank/DDBJ whole genome shotgun (WGS) entry which is preliminary data.</text>
</comment>
<dbReference type="PROSITE" id="PS50801">
    <property type="entry name" value="STAS"/>
    <property type="match status" value="1"/>
</dbReference>
<evidence type="ECO:0000256" key="5">
    <source>
        <dbReference type="SAM" id="MobiDB-lite"/>
    </source>
</evidence>
<protein>
    <submittedName>
        <fullName evidence="8">Sulfate permease</fullName>
    </submittedName>
</protein>
<feature type="transmembrane region" description="Helical" evidence="6">
    <location>
        <begin position="329"/>
        <end position="349"/>
    </location>
</feature>
<evidence type="ECO:0000256" key="6">
    <source>
        <dbReference type="SAM" id="Phobius"/>
    </source>
</evidence>
<feature type="transmembrane region" description="Helical" evidence="6">
    <location>
        <begin position="386"/>
        <end position="409"/>
    </location>
</feature>
<evidence type="ECO:0000313" key="8">
    <source>
        <dbReference type="EMBL" id="GAA4406651.1"/>
    </source>
</evidence>
<keyword evidence="2 6" id="KW-0812">Transmembrane</keyword>
<feature type="transmembrane region" description="Helical" evidence="6">
    <location>
        <begin position="355"/>
        <end position="374"/>
    </location>
</feature>
<feature type="transmembrane region" description="Helical" evidence="6">
    <location>
        <begin position="135"/>
        <end position="160"/>
    </location>
</feature>
<evidence type="ECO:0000259" key="7">
    <source>
        <dbReference type="PROSITE" id="PS50801"/>
    </source>
</evidence>
<dbReference type="EMBL" id="BAABGM010000013">
    <property type="protein sequence ID" value="GAA4406651.1"/>
    <property type="molecule type" value="Genomic_DNA"/>
</dbReference>
<proteinExistence type="predicted"/>
<evidence type="ECO:0000256" key="3">
    <source>
        <dbReference type="ARBA" id="ARBA00022989"/>
    </source>
</evidence>
<feature type="transmembrane region" description="Helical" evidence="6">
    <location>
        <begin position="249"/>
        <end position="268"/>
    </location>
</feature>
<evidence type="ECO:0000256" key="2">
    <source>
        <dbReference type="ARBA" id="ARBA00022692"/>
    </source>
</evidence>
<feature type="transmembrane region" description="Helical" evidence="6">
    <location>
        <begin position="44"/>
        <end position="67"/>
    </location>
</feature>
<dbReference type="InterPro" id="IPR011547">
    <property type="entry name" value="SLC26A/SulP_dom"/>
</dbReference>
<accession>A0ABP8KHL2</accession>
<keyword evidence="9" id="KW-1185">Reference proteome</keyword>
<feature type="compositionally biased region" description="Basic and acidic residues" evidence="5">
    <location>
        <begin position="597"/>
        <end position="610"/>
    </location>
</feature>
<dbReference type="Pfam" id="PF01740">
    <property type="entry name" value="STAS"/>
    <property type="match status" value="1"/>
</dbReference>
<feature type="transmembrane region" description="Helical" evidence="6">
    <location>
        <begin position="101"/>
        <end position="123"/>
    </location>
</feature>